<feature type="compositionally biased region" description="Acidic residues" evidence="1">
    <location>
        <begin position="268"/>
        <end position="278"/>
    </location>
</feature>
<sequence>MSGGETQLKVRGRLSCKRFELTWYLHDAVAFSNPVRDRVLRVLYGPLMSRANAGSSIDFALFRSPPQPTAGVRVSLRLACVVHKDGGYGVVMGQGDSYNVNIGGVSPYLRTFRAVGYEAHMRATALEFQVATGVRPHPYVSTVEFIWPSLAAASALAAPAGAAPAAEPHAAPAPGPAVAGAAPGADSPTGAAPAPAPAPEATVARRPVAAPVPTQQDDERLCTLSELVECLAENLDTRGVLPKLDGTPESTTYGLKAAAGAAGADEDAAGAAGADDDAASIGSAASRPLTPDDAQSPAAGSRARHEALALAPGAHAKPTLEPPLPRSARGRNAMPCRSSDGETALPLSGACDGDSWRSKRS</sequence>
<keyword evidence="3" id="KW-1185">Reference proteome</keyword>
<feature type="region of interest" description="Disordered" evidence="1">
    <location>
        <begin position="165"/>
        <end position="217"/>
    </location>
</feature>
<accession>A0A8J6CBA7</accession>
<gene>
    <name evidence="2" type="ORF">KFE25_005016</name>
</gene>
<proteinExistence type="predicted"/>
<dbReference type="Proteomes" id="UP000751190">
    <property type="component" value="Unassembled WGS sequence"/>
</dbReference>
<organism evidence="2 3">
    <name type="scientific">Diacronema lutheri</name>
    <name type="common">Unicellular marine alga</name>
    <name type="synonym">Monochrysis lutheri</name>
    <dbReference type="NCBI Taxonomy" id="2081491"/>
    <lineage>
        <taxon>Eukaryota</taxon>
        <taxon>Haptista</taxon>
        <taxon>Haptophyta</taxon>
        <taxon>Pavlovophyceae</taxon>
        <taxon>Pavlovales</taxon>
        <taxon>Pavlovaceae</taxon>
        <taxon>Diacronema</taxon>
    </lineage>
</organism>
<reference evidence="2" key="1">
    <citation type="submission" date="2021-05" db="EMBL/GenBank/DDBJ databases">
        <title>The genome of the haptophyte Pavlova lutheri (Diacronema luteri, Pavlovales) - a model for lipid biosynthesis in eukaryotic algae.</title>
        <authorList>
            <person name="Hulatt C.J."/>
            <person name="Posewitz M.C."/>
        </authorList>
    </citation>
    <scope>NUCLEOTIDE SEQUENCE</scope>
    <source>
        <strain evidence="2">NIVA-4/92</strain>
    </source>
</reference>
<evidence type="ECO:0000313" key="2">
    <source>
        <dbReference type="EMBL" id="KAG8463505.1"/>
    </source>
</evidence>
<feature type="region of interest" description="Disordered" evidence="1">
    <location>
        <begin position="268"/>
        <end position="361"/>
    </location>
</feature>
<evidence type="ECO:0000256" key="1">
    <source>
        <dbReference type="SAM" id="MobiDB-lite"/>
    </source>
</evidence>
<feature type="compositionally biased region" description="Low complexity" evidence="1">
    <location>
        <begin position="165"/>
        <end position="214"/>
    </location>
</feature>
<dbReference type="AlphaFoldDB" id="A0A8J6CBA7"/>
<protein>
    <submittedName>
        <fullName evidence="2">Uncharacterized protein</fullName>
    </submittedName>
</protein>
<evidence type="ECO:0000313" key="3">
    <source>
        <dbReference type="Proteomes" id="UP000751190"/>
    </source>
</evidence>
<dbReference type="EMBL" id="JAGTXO010000016">
    <property type="protein sequence ID" value="KAG8463505.1"/>
    <property type="molecule type" value="Genomic_DNA"/>
</dbReference>
<comment type="caution">
    <text evidence="2">The sequence shown here is derived from an EMBL/GenBank/DDBJ whole genome shotgun (WGS) entry which is preliminary data.</text>
</comment>
<name>A0A8J6CBA7_DIALT</name>